<dbReference type="FunFam" id="3.40.50.2300:FF:000024">
    <property type="entry name" value="Vomeronasal 2, receptor 73"/>
    <property type="match status" value="1"/>
</dbReference>
<comment type="similarity">
    <text evidence="2">Belongs to the G-protein coupled receptor 3 family.</text>
</comment>
<keyword evidence="4 12" id="KW-0812">Transmembrane</keyword>
<dbReference type="GO" id="GO:0004930">
    <property type="term" value="F:G protein-coupled receptor activity"/>
    <property type="evidence" value="ECO:0007669"/>
    <property type="project" value="UniProtKB-KW"/>
</dbReference>
<dbReference type="InterPro" id="IPR004073">
    <property type="entry name" value="GPCR_3_vmron_rcpt_2"/>
</dbReference>
<evidence type="ECO:0000259" key="13">
    <source>
        <dbReference type="PROSITE" id="PS50259"/>
    </source>
</evidence>
<dbReference type="Gene3D" id="3.40.50.2300">
    <property type="match status" value="2"/>
</dbReference>
<keyword evidence="10" id="KW-0325">Glycoprotein</keyword>
<evidence type="ECO:0000256" key="8">
    <source>
        <dbReference type="ARBA" id="ARBA00023136"/>
    </source>
</evidence>
<evidence type="ECO:0000256" key="11">
    <source>
        <dbReference type="ARBA" id="ARBA00023224"/>
    </source>
</evidence>
<dbReference type="GeneTree" id="ENSGT00950000182788"/>
<dbReference type="InterPro" id="IPR028082">
    <property type="entry name" value="Peripla_BP_I"/>
</dbReference>
<keyword evidence="7" id="KW-0297">G-protein coupled receptor</keyword>
<evidence type="ECO:0000256" key="5">
    <source>
        <dbReference type="ARBA" id="ARBA00022729"/>
    </source>
</evidence>
<evidence type="ECO:0000256" key="9">
    <source>
        <dbReference type="ARBA" id="ARBA00023170"/>
    </source>
</evidence>
<keyword evidence="6 12" id="KW-1133">Transmembrane helix</keyword>
<proteinExistence type="inferred from homology"/>
<dbReference type="Gene3D" id="2.10.50.30">
    <property type="entry name" value="GPCR, family 3, nine cysteines domain"/>
    <property type="match status" value="1"/>
</dbReference>
<dbReference type="SUPFAM" id="SSF53822">
    <property type="entry name" value="Periplasmic binding protein-like I"/>
    <property type="match status" value="1"/>
</dbReference>
<sequence length="731" mass="83957">MRTPQICLLVNTKGCLYKEYKRLFIFLNHTSSSERLIYGAHPEMLDQSESFSFYHMVPEENKMYQGLLQLLLYFKWIWVGILVREDDGGRFVQMTFSTFPLHGICIAFLKIIKQLHISNLLQELDWLIETFYLIMKSKANAVIVYETTLLHLRLLLYLPKMEPLSIEIKGKVWVIPSQMDLATVIYQRSWDIQDIHGALSFSVYSNEIVGFQQFVQGRDPFLSKEDGFIKDVWVHAFECVFPSSLVNEKNDEICTLREKLENLPGAFYEISMTGHSYNIYNAVYAVCHALHAMHIEQKHKEMLWKRGKLNVQEQLPWQVLNAYSFFSLNMVSFNNSAGDRIVFNQRRELIVGYDIINWVTFPNQSFQRVKVGKLDPWVEKEKFTIHDETLPVSVCTESCLPGYFKKKQEEKPFCCYDCFPCPREKISRQKDMRDCSECPEEQYPSKDKDSCLPKKISFLSYEEPMGITLVILALSLSFCTFGVLATFLKYHHTPIVKANNRNLTYVLLISLLLCFLCSLQFLVAPGNIICLLRQISFGIIFSVAVSSVLAKTITVVLAFMATKPGSKVKKWVGRGLATSIVLTSSLIQAGICAVWLITFPPFPEVDIYSEFEEIVLQCNEGSATMFYCVLGYMGFLAAASFTVAFFSRKLPSSFNEAKCLTFSTLIFCSVWLSFVPSYLSTKGKYMVAVEVFSILASSAGFLICIYFPKCYVIIVRPELNKREQLIKRKKC</sequence>
<evidence type="ECO:0000256" key="6">
    <source>
        <dbReference type="ARBA" id="ARBA00022989"/>
    </source>
</evidence>
<dbReference type="Pfam" id="PF01094">
    <property type="entry name" value="ANF_receptor"/>
    <property type="match status" value="1"/>
</dbReference>
<evidence type="ECO:0000256" key="7">
    <source>
        <dbReference type="ARBA" id="ARBA00023040"/>
    </source>
</evidence>
<evidence type="ECO:0000256" key="2">
    <source>
        <dbReference type="ARBA" id="ARBA00007242"/>
    </source>
</evidence>
<dbReference type="InterPro" id="IPR017978">
    <property type="entry name" value="GPCR_3_C"/>
</dbReference>
<keyword evidence="9" id="KW-0675">Receptor</keyword>
<dbReference type="PANTHER" id="PTHR24061:SF599">
    <property type="entry name" value="G-PROTEIN COUPLED RECEPTORS FAMILY 3 PROFILE DOMAIN-CONTAINING PROTEIN"/>
    <property type="match status" value="1"/>
</dbReference>
<dbReference type="AlphaFoldDB" id="A0A670YZ45"/>
<reference evidence="14" key="2">
    <citation type="submission" date="2025-09" db="UniProtKB">
        <authorList>
            <consortium name="Ensembl"/>
        </authorList>
    </citation>
    <scope>IDENTIFICATION</scope>
</reference>
<dbReference type="Pfam" id="PF00003">
    <property type="entry name" value="7tm_3"/>
    <property type="match status" value="1"/>
</dbReference>
<dbReference type="InterPro" id="IPR001828">
    <property type="entry name" value="ANF_lig-bd_rcpt"/>
</dbReference>
<feature type="transmembrane region" description="Helical" evidence="12">
    <location>
        <begin position="502"/>
        <end position="523"/>
    </location>
</feature>
<evidence type="ECO:0000256" key="4">
    <source>
        <dbReference type="ARBA" id="ARBA00022692"/>
    </source>
</evidence>
<dbReference type="Ensembl" id="ENSPTXT00000017609.1">
    <property type="protein sequence ID" value="ENSPTXP00000017087.1"/>
    <property type="gene ID" value="ENSPTXG00000011783.1"/>
</dbReference>
<evidence type="ECO:0000313" key="15">
    <source>
        <dbReference type="Proteomes" id="UP000472273"/>
    </source>
</evidence>
<keyword evidence="5" id="KW-0732">Signal</keyword>
<feature type="transmembrane region" description="Helical" evidence="12">
    <location>
        <begin position="571"/>
        <end position="597"/>
    </location>
</feature>
<dbReference type="InterPro" id="IPR000337">
    <property type="entry name" value="GPCR_3"/>
</dbReference>
<feature type="transmembrane region" description="Helical" evidence="12">
    <location>
        <begin position="535"/>
        <end position="559"/>
    </location>
</feature>
<evidence type="ECO:0000313" key="14">
    <source>
        <dbReference type="Ensembl" id="ENSPTXP00000017087.1"/>
    </source>
</evidence>
<keyword evidence="11" id="KW-0807">Transducer</keyword>
<dbReference type="InterPro" id="IPR038550">
    <property type="entry name" value="GPCR_3_9-Cys_sf"/>
</dbReference>
<dbReference type="InterPro" id="IPR011500">
    <property type="entry name" value="GPCR_3_9-Cys_dom"/>
</dbReference>
<dbReference type="PANTHER" id="PTHR24061">
    <property type="entry name" value="CALCIUM-SENSING RECEPTOR-RELATED"/>
    <property type="match status" value="1"/>
</dbReference>
<dbReference type="GO" id="GO:0005886">
    <property type="term" value="C:plasma membrane"/>
    <property type="evidence" value="ECO:0007669"/>
    <property type="project" value="UniProtKB-SubCell"/>
</dbReference>
<keyword evidence="15" id="KW-1185">Reference proteome</keyword>
<evidence type="ECO:0000256" key="1">
    <source>
        <dbReference type="ARBA" id="ARBA00004651"/>
    </source>
</evidence>
<name>A0A670YZ45_PSETE</name>
<feature type="transmembrane region" description="Helical" evidence="12">
    <location>
        <begin position="685"/>
        <end position="707"/>
    </location>
</feature>
<feature type="transmembrane region" description="Helical" evidence="12">
    <location>
        <begin position="624"/>
        <end position="647"/>
    </location>
</feature>
<feature type="transmembrane region" description="Helical" evidence="12">
    <location>
        <begin position="659"/>
        <end position="679"/>
    </location>
</feature>
<comment type="subcellular location">
    <subcellularLocation>
        <location evidence="1">Cell membrane</location>
        <topology evidence="1">Multi-pass membrane protein</topology>
    </subcellularLocation>
</comment>
<organism evidence="14 15">
    <name type="scientific">Pseudonaja textilis</name>
    <name type="common">Eastern brown snake</name>
    <dbReference type="NCBI Taxonomy" id="8673"/>
    <lineage>
        <taxon>Eukaryota</taxon>
        <taxon>Metazoa</taxon>
        <taxon>Chordata</taxon>
        <taxon>Craniata</taxon>
        <taxon>Vertebrata</taxon>
        <taxon>Euteleostomi</taxon>
        <taxon>Lepidosauria</taxon>
        <taxon>Squamata</taxon>
        <taxon>Bifurcata</taxon>
        <taxon>Unidentata</taxon>
        <taxon>Episquamata</taxon>
        <taxon>Toxicofera</taxon>
        <taxon>Serpentes</taxon>
        <taxon>Colubroidea</taxon>
        <taxon>Elapidae</taxon>
        <taxon>Hydrophiinae</taxon>
        <taxon>Pseudonaja</taxon>
    </lineage>
</organism>
<dbReference type="Proteomes" id="UP000472273">
    <property type="component" value="Unplaced"/>
</dbReference>
<dbReference type="CDD" id="cd15283">
    <property type="entry name" value="7tmC_V2R_pheromone"/>
    <property type="match status" value="1"/>
</dbReference>
<keyword evidence="3" id="KW-1003">Cell membrane</keyword>
<dbReference type="Pfam" id="PF07562">
    <property type="entry name" value="NCD3G"/>
    <property type="match status" value="1"/>
</dbReference>
<dbReference type="PRINTS" id="PR00248">
    <property type="entry name" value="GPCRMGR"/>
</dbReference>
<keyword evidence="8 12" id="KW-0472">Membrane</keyword>
<accession>A0A670YZ45</accession>
<dbReference type="PROSITE" id="PS50259">
    <property type="entry name" value="G_PROTEIN_RECEP_F3_4"/>
    <property type="match status" value="1"/>
</dbReference>
<evidence type="ECO:0000256" key="12">
    <source>
        <dbReference type="SAM" id="Phobius"/>
    </source>
</evidence>
<feature type="domain" description="G-protein coupled receptors family 3 profile" evidence="13">
    <location>
        <begin position="465"/>
        <end position="729"/>
    </location>
</feature>
<reference evidence="14" key="1">
    <citation type="submission" date="2025-08" db="UniProtKB">
        <authorList>
            <consortium name="Ensembl"/>
        </authorList>
    </citation>
    <scope>IDENTIFICATION</scope>
</reference>
<evidence type="ECO:0000256" key="3">
    <source>
        <dbReference type="ARBA" id="ARBA00022475"/>
    </source>
</evidence>
<evidence type="ECO:0000256" key="10">
    <source>
        <dbReference type="ARBA" id="ARBA00023180"/>
    </source>
</evidence>
<dbReference type="FunFam" id="2.10.50.30:FF:000002">
    <property type="entry name" value="Vomeronasal 2 receptor, h1"/>
    <property type="match status" value="1"/>
</dbReference>
<dbReference type="OMA" id="FEMSMIS"/>
<feature type="transmembrane region" description="Helical" evidence="12">
    <location>
        <begin position="465"/>
        <end position="490"/>
    </location>
</feature>
<dbReference type="InterPro" id="IPR000068">
    <property type="entry name" value="GPCR_3_Ca_sens_rcpt-rel"/>
</dbReference>
<protein>
    <recommendedName>
        <fullName evidence="13">G-protein coupled receptors family 3 profile domain-containing protein</fullName>
    </recommendedName>
</protein>
<dbReference type="PRINTS" id="PR01535">
    <property type="entry name" value="VOMERONASL2R"/>
</dbReference>